<accession>A0ACC5U637</accession>
<dbReference type="Proteomes" id="UP001647509">
    <property type="component" value="Unassembled WGS sequence"/>
</dbReference>
<name>A0ACC5U637_9FLAO</name>
<protein>
    <submittedName>
        <fullName evidence="1">Uncharacterized protein</fullName>
    </submittedName>
</protein>
<dbReference type="EMBL" id="JAHKPD010000008">
    <property type="protein sequence ID" value="MBU2949718.1"/>
    <property type="molecule type" value="Genomic_DNA"/>
</dbReference>
<evidence type="ECO:0000313" key="2">
    <source>
        <dbReference type="Proteomes" id="UP001647509"/>
    </source>
</evidence>
<organism evidence="1 2">
    <name type="scientific">Pseudotamlana agarivorans</name>
    <dbReference type="NCBI Taxonomy" id="481183"/>
    <lineage>
        <taxon>Bacteria</taxon>
        <taxon>Pseudomonadati</taxon>
        <taxon>Bacteroidota</taxon>
        <taxon>Flavobacteriia</taxon>
        <taxon>Flavobacteriales</taxon>
        <taxon>Flavobacteriaceae</taxon>
        <taxon>Pseudotamlana</taxon>
    </lineage>
</organism>
<keyword evidence="2" id="KW-1185">Reference proteome</keyword>
<proteinExistence type="predicted"/>
<reference evidence="1" key="1">
    <citation type="submission" date="2021-05" db="EMBL/GenBank/DDBJ databases">
        <title>Draft genomes of bacteria isolated from model marine particles.</title>
        <authorList>
            <person name="Datta M.S."/>
            <person name="Schwartzman J.A."/>
            <person name="Enke T.N."/>
            <person name="Saavedra J."/>
            <person name="Cermak N."/>
            <person name="Cordero O.X."/>
        </authorList>
    </citation>
    <scope>NUCLEOTIDE SEQUENCE</scope>
    <source>
        <strain evidence="1">I2M19</strain>
    </source>
</reference>
<sequence length="77" mass="8027">MTNQMKKFIFLSLFVLISFSAMAIVDGVTQLPSPVAPGEPDPPPPPPGLPIDGGILAGVCVALAYGAKKTLFSKDNE</sequence>
<evidence type="ECO:0000313" key="1">
    <source>
        <dbReference type="EMBL" id="MBU2949718.1"/>
    </source>
</evidence>
<gene>
    <name evidence="1" type="ORF">KO493_03290</name>
</gene>
<comment type="caution">
    <text evidence="1">The sequence shown here is derived from an EMBL/GenBank/DDBJ whole genome shotgun (WGS) entry which is preliminary data.</text>
</comment>